<name>A0A2T6ZTJ5_TUBBO</name>
<sequence length="232" mass="26540">MTMNIYRSLLRPHAKCVEYVYLHRQYTWYMRQHRQFIKYTPPRTYQRLLYTDSSEGLKPMPASNSEAKGNLSMKTLWDCLGSNDKYRDSEIPRYKAMADITTTMETLFALVDTKFSQLRRDLQGFADERNIQSNQLRVNMVFIQWQLGILSAMVVAIFGLAVYSVKLLMQHSVPRLPPTIPPPTITENGRKVLDTEGEGGTPGIKPCSGEEAGAKGEACSEGGDKPWWHWLI</sequence>
<dbReference type="Proteomes" id="UP000244722">
    <property type="component" value="Unassembled WGS sequence"/>
</dbReference>
<keyword evidence="4" id="KW-1185">Reference proteome</keyword>
<proteinExistence type="predicted"/>
<evidence type="ECO:0000256" key="1">
    <source>
        <dbReference type="SAM" id="MobiDB-lite"/>
    </source>
</evidence>
<comment type="caution">
    <text evidence="3">The sequence shown here is derived from an EMBL/GenBank/DDBJ whole genome shotgun (WGS) entry which is preliminary data.</text>
</comment>
<feature type="region of interest" description="Disordered" evidence="1">
    <location>
        <begin position="179"/>
        <end position="220"/>
    </location>
</feature>
<protein>
    <submittedName>
        <fullName evidence="3">Uncharacterized protein</fullName>
    </submittedName>
</protein>
<keyword evidence="2" id="KW-0812">Transmembrane</keyword>
<evidence type="ECO:0000313" key="3">
    <source>
        <dbReference type="EMBL" id="PUU78754.1"/>
    </source>
</evidence>
<keyword evidence="2" id="KW-0472">Membrane</keyword>
<accession>A0A2T6ZTJ5</accession>
<dbReference type="EMBL" id="NESQ01000107">
    <property type="protein sequence ID" value="PUU78754.1"/>
    <property type="molecule type" value="Genomic_DNA"/>
</dbReference>
<dbReference type="AlphaFoldDB" id="A0A2T6ZTJ5"/>
<feature type="transmembrane region" description="Helical" evidence="2">
    <location>
        <begin position="142"/>
        <end position="165"/>
    </location>
</feature>
<organism evidence="3 4">
    <name type="scientific">Tuber borchii</name>
    <name type="common">White truffle</name>
    <dbReference type="NCBI Taxonomy" id="42251"/>
    <lineage>
        <taxon>Eukaryota</taxon>
        <taxon>Fungi</taxon>
        <taxon>Dikarya</taxon>
        <taxon>Ascomycota</taxon>
        <taxon>Pezizomycotina</taxon>
        <taxon>Pezizomycetes</taxon>
        <taxon>Pezizales</taxon>
        <taxon>Tuberaceae</taxon>
        <taxon>Tuber</taxon>
    </lineage>
</organism>
<reference evidence="3 4" key="1">
    <citation type="submission" date="2017-04" db="EMBL/GenBank/DDBJ databases">
        <title>Draft genome sequence of Tuber borchii Vittad., a whitish edible truffle.</title>
        <authorList>
            <consortium name="DOE Joint Genome Institute"/>
            <person name="Murat C."/>
            <person name="Kuo A."/>
            <person name="Barry K.W."/>
            <person name="Clum A."/>
            <person name="Dockter R.B."/>
            <person name="Fauchery L."/>
            <person name="Iotti M."/>
            <person name="Kohler A."/>
            <person name="Labutti K."/>
            <person name="Lindquist E.A."/>
            <person name="Lipzen A."/>
            <person name="Ohm R.A."/>
            <person name="Wang M."/>
            <person name="Grigoriev I.V."/>
            <person name="Zambonelli A."/>
            <person name="Martin F.M."/>
        </authorList>
    </citation>
    <scope>NUCLEOTIDE SEQUENCE [LARGE SCALE GENOMIC DNA]</scope>
    <source>
        <strain evidence="3 4">Tbo3840</strain>
    </source>
</reference>
<evidence type="ECO:0000313" key="4">
    <source>
        <dbReference type="Proteomes" id="UP000244722"/>
    </source>
</evidence>
<gene>
    <name evidence="3" type="ORF">B9Z19DRAFT_1108094</name>
</gene>
<evidence type="ECO:0000256" key="2">
    <source>
        <dbReference type="SAM" id="Phobius"/>
    </source>
</evidence>
<keyword evidence="2" id="KW-1133">Transmembrane helix</keyword>